<dbReference type="Proteomes" id="UP000367750">
    <property type="component" value="Unassembled WGS sequence"/>
</dbReference>
<proteinExistence type="predicted"/>
<evidence type="ECO:0000313" key="1">
    <source>
        <dbReference type="EMBL" id="KAA9008649.1"/>
    </source>
</evidence>
<protein>
    <submittedName>
        <fullName evidence="1">Uncharacterized protein</fullName>
    </submittedName>
</protein>
<organism evidence="1 2">
    <name type="scientific">Paenibacillus spiritus</name>
    <dbReference type="NCBI Taxonomy" id="2496557"/>
    <lineage>
        <taxon>Bacteria</taxon>
        <taxon>Bacillati</taxon>
        <taxon>Bacillota</taxon>
        <taxon>Bacilli</taxon>
        <taxon>Bacillales</taxon>
        <taxon>Paenibacillaceae</taxon>
        <taxon>Paenibacillus</taxon>
    </lineage>
</organism>
<gene>
    <name evidence="1" type="ORF">F4V43_00520</name>
</gene>
<accession>A0A5J5GK62</accession>
<keyword evidence="2" id="KW-1185">Reference proteome</keyword>
<sequence>MPFLIRDDIKSYINAGLLRAFAKKHEIDSRGLKNNLIRNIEIAVEEGKISEDQLKIFIKEQLWYGKNKHNFFIEIDEETADNLQSKEYLDQYLQDRGQTVFNNIDRINLPEGVALSRFEYELVGDDNNKIKKIYVGYIEKNFLQKFVDKEPVFTPVNTYVCCELDLENNMLLLRIRSQSQIKIVADITEKSINVNYIAKKYMERLTTDFGIGYLDGGAERIKNKMFKIERQLTNFIELQFQPQVQEYNDIINEFTKDIAEKLGLPSDIQPINLRDRIMGLLERALIVQNESVIESYVEGKVGYVNKFDFRDDRGGRINARTEEKSKPIQTSDIFFDTRETINEVRLIDAIWVVWFRVIEDTSELVSIEPEANEEDGEVDLEEITTEEHEKVIKLGTRIAAYKGFYKIEFTHYVLKEDYEHVLSLIDSFE</sequence>
<comment type="caution">
    <text evidence="1">The sequence shown here is derived from an EMBL/GenBank/DDBJ whole genome shotgun (WGS) entry which is preliminary data.</text>
</comment>
<dbReference type="AlphaFoldDB" id="A0A5J5GK62"/>
<reference evidence="1 2" key="1">
    <citation type="submission" date="2019-09" db="EMBL/GenBank/DDBJ databases">
        <title>Bacillus ochoae sp. nov., Paenibacillus whitsoniae sp. nov., Paenibacillus spiritus sp. nov. Isolated from the Mars Exploration Rover during spacecraft assembly.</title>
        <authorList>
            <person name="Seuylemezian A."/>
            <person name="Vaishampayan P."/>
        </authorList>
    </citation>
    <scope>NUCLEOTIDE SEQUENCE [LARGE SCALE GENOMIC DNA]</scope>
    <source>
        <strain evidence="1 2">MER_111</strain>
    </source>
</reference>
<dbReference type="OrthoDB" id="2554226at2"/>
<dbReference type="RefSeq" id="WP_150456280.1">
    <property type="nucleotide sequence ID" value="NZ_VYKK01000001.1"/>
</dbReference>
<evidence type="ECO:0000313" key="2">
    <source>
        <dbReference type="Proteomes" id="UP000367750"/>
    </source>
</evidence>
<name>A0A5J5GK62_9BACL</name>
<dbReference type="EMBL" id="VYKK01000001">
    <property type="protein sequence ID" value="KAA9008649.1"/>
    <property type="molecule type" value="Genomic_DNA"/>
</dbReference>